<dbReference type="InterPro" id="IPR044494">
    <property type="entry name" value="AKR3C2/3"/>
</dbReference>
<evidence type="ECO:0000313" key="9">
    <source>
        <dbReference type="Proteomes" id="UP000076532"/>
    </source>
</evidence>
<dbReference type="AlphaFoldDB" id="A0A166I8K0"/>
<dbReference type="PROSITE" id="PS00062">
    <property type="entry name" value="ALDOKETO_REDUCTASE_2"/>
    <property type="match status" value="1"/>
</dbReference>
<dbReference type="PRINTS" id="PR00069">
    <property type="entry name" value="ALDKETRDTASE"/>
</dbReference>
<dbReference type="Pfam" id="PF00248">
    <property type="entry name" value="Aldo_ket_red"/>
    <property type="match status" value="1"/>
</dbReference>
<evidence type="ECO:0000313" key="8">
    <source>
        <dbReference type="EMBL" id="KZP19559.1"/>
    </source>
</evidence>
<dbReference type="GO" id="GO:0016616">
    <property type="term" value="F:oxidoreductase activity, acting on the CH-OH group of donors, NAD or NADP as acceptor"/>
    <property type="evidence" value="ECO:0007669"/>
    <property type="project" value="UniProtKB-ARBA"/>
</dbReference>
<dbReference type="EMBL" id="KV417563">
    <property type="protein sequence ID" value="KZP19559.1"/>
    <property type="molecule type" value="Genomic_DNA"/>
</dbReference>
<sequence>MSSTTIKLNDDTSVPWIAFGTGTALYRKDAAAQVKQAIDGGFTHLDGAQAYDNEESLGQGIKDSGKARSELYITTKLGKIPEGKTVKDTLEESLKKLGVDHVDLFLIHQPSFHTDPKVPGQEEWKELQGVWKQLEGVKKDGLTKSIGVSNFKIAHLEAIRKTATVTPAVNQIEFHPYVWGKELKELYTYSKQRGIVTASYSGLAPLTKEPEGPLKKILPGIRERVEKDYGKPVTEGQILLKWLKQKDILIVTTTSKQARIEEYLNTPKVPDLTEEEVKIIDEHGEKHPKRFFGSNW</sequence>
<dbReference type="PANTHER" id="PTHR43827">
    <property type="entry name" value="2,5-DIKETO-D-GLUCONIC ACID REDUCTASE"/>
    <property type="match status" value="1"/>
</dbReference>
<name>A0A166I8K0_9AGAM</name>
<proteinExistence type="inferred from homology"/>
<dbReference type="GO" id="GO:0016652">
    <property type="term" value="F:oxidoreductase activity, acting on NAD(P)H as acceptor"/>
    <property type="evidence" value="ECO:0007669"/>
    <property type="project" value="InterPro"/>
</dbReference>
<feature type="active site" description="Proton donor" evidence="4">
    <location>
        <position position="51"/>
    </location>
</feature>
<feature type="site" description="Lowers pKa of active site Tyr" evidence="6">
    <location>
        <position position="76"/>
    </location>
</feature>
<keyword evidence="9" id="KW-1185">Reference proteome</keyword>
<organism evidence="8 9">
    <name type="scientific">Athelia psychrophila</name>
    <dbReference type="NCBI Taxonomy" id="1759441"/>
    <lineage>
        <taxon>Eukaryota</taxon>
        <taxon>Fungi</taxon>
        <taxon>Dikarya</taxon>
        <taxon>Basidiomycota</taxon>
        <taxon>Agaricomycotina</taxon>
        <taxon>Agaricomycetes</taxon>
        <taxon>Agaricomycetidae</taxon>
        <taxon>Atheliales</taxon>
        <taxon>Atheliaceae</taxon>
        <taxon>Athelia</taxon>
    </lineage>
</organism>
<keyword evidence="3" id="KW-0560">Oxidoreductase</keyword>
<dbReference type="OrthoDB" id="416253at2759"/>
<feature type="binding site" evidence="5">
    <location>
        <position position="108"/>
    </location>
    <ligand>
        <name>substrate</name>
    </ligand>
</feature>
<dbReference type="InterPro" id="IPR023210">
    <property type="entry name" value="NADP_OxRdtase_dom"/>
</dbReference>
<dbReference type="PANTHER" id="PTHR43827:SF3">
    <property type="entry name" value="NADP-DEPENDENT OXIDOREDUCTASE DOMAIN-CONTAINING PROTEIN"/>
    <property type="match status" value="1"/>
</dbReference>
<reference evidence="8 9" key="1">
    <citation type="journal article" date="2016" name="Mol. Biol. Evol.">
        <title>Comparative Genomics of Early-Diverging Mushroom-Forming Fungi Provides Insights into the Origins of Lignocellulose Decay Capabilities.</title>
        <authorList>
            <person name="Nagy L.G."/>
            <person name="Riley R."/>
            <person name="Tritt A."/>
            <person name="Adam C."/>
            <person name="Daum C."/>
            <person name="Floudas D."/>
            <person name="Sun H."/>
            <person name="Yadav J.S."/>
            <person name="Pangilinan J."/>
            <person name="Larsson K.H."/>
            <person name="Matsuura K."/>
            <person name="Barry K."/>
            <person name="Labutti K."/>
            <person name="Kuo R."/>
            <person name="Ohm R.A."/>
            <person name="Bhattacharya S.S."/>
            <person name="Shirouzu T."/>
            <person name="Yoshinaga Y."/>
            <person name="Martin F.M."/>
            <person name="Grigoriev I.V."/>
            <person name="Hibbett D.S."/>
        </authorList>
    </citation>
    <scope>NUCLEOTIDE SEQUENCE [LARGE SCALE GENOMIC DNA]</scope>
    <source>
        <strain evidence="8 9">CBS 109695</strain>
    </source>
</reference>
<dbReference type="PIRSF" id="PIRSF000097">
    <property type="entry name" value="AKR"/>
    <property type="match status" value="1"/>
</dbReference>
<accession>A0A166I8K0</accession>
<feature type="domain" description="NADP-dependent oxidoreductase" evidence="7">
    <location>
        <begin position="21"/>
        <end position="284"/>
    </location>
</feature>
<evidence type="ECO:0000256" key="1">
    <source>
        <dbReference type="ARBA" id="ARBA00007905"/>
    </source>
</evidence>
<evidence type="ECO:0000256" key="4">
    <source>
        <dbReference type="PIRSR" id="PIRSR000097-1"/>
    </source>
</evidence>
<dbReference type="InterPro" id="IPR020471">
    <property type="entry name" value="AKR"/>
</dbReference>
<evidence type="ECO:0000259" key="7">
    <source>
        <dbReference type="Pfam" id="PF00248"/>
    </source>
</evidence>
<evidence type="ECO:0000256" key="3">
    <source>
        <dbReference type="ARBA" id="ARBA00023002"/>
    </source>
</evidence>
<keyword evidence="2" id="KW-0521">NADP</keyword>
<dbReference type="FunFam" id="3.20.20.100:FF:000002">
    <property type="entry name" value="2,5-diketo-D-gluconic acid reductase A"/>
    <property type="match status" value="1"/>
</dbReference>
<dbReference type="SUPFAM" id="SSF51430">
    <property type="entry name" value="NAD(P)-linked oxidoreductase"/>
    <property type="match status" value="1"/>
</dbReference>
<dbReference type="InterPro" id="IPR018170">
    <property type="entry name" value="Aldo/ket_reductase_CS"/>
</dbReference>
<comment type="similarity">
    <text evidence="1">Belongs to the aldo/keto reductase family.</text>
</comment>
<dbReference type="CDD" id="cd19120">
    <property type="entry name" value="AKR_AKR3C2-3"/>
    <property type="match status" value="1"/>
</dbReference>
<evidence type="ECO:0000256" key="6">
    <source>
        <dbReference type="PIRSR" id="PIRSR000097-3"/>
    </source>
</evidence>
<dbReference type="STRING" id="436010.A0A166I8K0"/>
<dbReference type="InterPro" id="IPR036812">
    <property type="entry name" value="NAD(P)_OxRdtase_dom_sf"/>
</dbReference>
<gene>
    <name evidence="8" type="ORF">FIBSPDRAFT_920139</name>
</gene>
<evidence type="ECO:0000256" key="2">
    <source>
        <dbReference type="ARBA" id="ARBA00022857"/>
    </source>
</evidence>
<protein>
    <submittedName>
        <fullName evidence="8">Aldo/keto reductase</fullName>
    </submittedName>
</protein>
<dbReference type="Proteomes" id="UP000076532">
    <property type="component" value="Unassembled WGS sequence"/>
</dbReference>
<dbReference type="Gene3D" id="3.20.20.100">
    <property type="entry name" value="NADP-dependent oxidoreductase domain"/>
    <property type="match status" value="1"/>
</dbReference>
<evidence type="ECO:0000256" key="5">
    <source>
        <dbReference type="PIRSR" id="PIRSR000097-2"/>
    </source>
</evidence>